<keyword evidence="2" id="KW-0235">DNA replication</keyword>
<dbReference type="OrthoDB" id="121932at2759"/>
<dbReference type="GO" id="GO:0003677">
    <property type="term" value="F:DNA binding"/>
    <property type="evidence" value="ECO:0007669"/>
    <property type="project" value="UniProtKB-KW"/>
</dbReference>
<reference evidence="8" key="1">
    <citation type="journal article" date="2021" name="Nat. Commun.">
        <title>Genetic determinants of endophytism in the Arabidopsis root mycobiome.</title>
        <authorList>
            <person name="Mesny F."/>
            <person name="Miyauchi S."/>
            <person name="Thiergart T."/>
            <person name="Pickel B."/>
            <person name="Atanasova L."/>
            <person name="Karlsson M."/>
            <person name="Huettel B."/>
            <person name="Barry K.W."/>
            <person name="Haridas S."/>
            <person name="Chen C."/>
            <person name="Bauer D."/>
            <person name="Andreopoulos W."/>
            <person name="Pangilinan J."/>
            <person name="LaButti K."/>
            <person name="Riley R."/>
            <person name="Lipzen A."/>
            <person name="Clum A."/>
            <person name="Drula E."/>
            <person name="Henrissat B."/>
            <person name="Kohler A."/>
            <person name="Grigoriev I.V."/>
            <person name="Martin F.M."/>
            <person name="Hacquard S."/>
        </authorList>
    </citation>
    <scope>NUCLEOTIDE SEQUENCE</scope>
    <source>
        <strain evidence="8">MPI-CAGE-CH-0243</strain>
    </source>
</reference>
<evidence type="ECO:0000256" key="2">
    <source>
        <dbReference type="ARBA" id="ARBA00022705"/>
    </source>
</evidence>
<dbReference type="Pfam" id="PF09696">
    <property type="entry name" value="Ctf8"/>
    <property type="match status" value="1"/>
</dbReference>
<keyword evidence="3" id="KW-0238">DNA-binding</keyword>
<dbReference type="GO" id="GO:0006260">
    <property type="term" value="P:DNA replication"/>
    <property type="evidence" value="ECO:0007669"/>
    <property type="project" value="UniProtKB-KW"/>
</dbReference>
<sequence length="172" mass="18633">MPVVPVHPPDSTKSASENPLPPLLHTPAGLAILELQGTIHFPTAGTNDSSSSTLVGKLSFPLYNPEAASSDTSWMKKIYLYVGQNQRMAGQCKKLGKPFAVIRRRINVDDNDRVGSSGDIDMGGVEGENVGGEELEIVEIVRYKIVFSTRPEPVSRGVGEEEEEEEADTEPI</sequence>
<dbReference type="Proteomes" id="UP000700596">
    <property type="component" value="Unassembled WGS sequence"/>
</dbReference>
<gene>
    <name evidence="8" type="ORF">B0J11DRAFT_334240</name>
</gene>
<comment type="similarity">
    <text evidence="6">Belongs to the CTF8 family.</text>
</comment>
<evidence type="ECO:0000313" key="9">
    <source>
        <dbReference type="Proteomes" id="UP000700596"/>
    </source>
</evidence>
<accession>A0A9P9IJ86</accession>
<keyword evidence="9" id="KW-1185">Reference proteome</keyword>
<evidence type="ECO:0000313" key="8">
    <source>
        <dbReference type="EMBL" id="KAH7122252.1"/>
    </source>
</evidence>
<keyword evidence="4" id="KW-0539">Nucleus</keyword>
<feature type="compositionally biased region" description="Acidic residues" evidence="7">
    <location>
        <begin position="160"/>
        <end position="172"/>
    </location>
</feature>
<dbReference type="PANTHER" id="PTHR28605">
    <property type="entry name" value="CTF8, CHROMOSOME TRANSMISSION FIDELITY FACTOR 8 HOMOLOG (S. CEREVISIAE)"/>
    <property type="match status" value="1"/>
</dbReference>
<proteinExistence type="inferred from homology"/>
<evidence type="ECO:0000256" key="5">
    <source>
        <dbReference type="ARBA" id="ARBA00023306"/>
    </source>
</evidence>
<evidence type="ECO:0000256" key="1">
    <source>
        <dbReference type="ARBA" id="ARBA00004123"/>
    </source>
</evidence>
<dbReference type="GO" id="GO:0007064">
    <property type="term" value="P:mitotic sister chromatid cohesion"/>
    <property type="evidence" value="ECO:0007669"/>
    <property type="project" value="InterPro"/>
</dbReference>
<comment type="subcellular location">
    <subcellularLocation>
        <location evidence="1">Nucleus</location>
    </subcellularLocation>
</comment>
<dbReference type="InterPro" id="IPR018607">
    <property type="entry name" value="Ctf8"/>
</dbReference>
<dbReference type="PANTHER" id="PTHR28605:SF1">
    <property type="entry name" value="CHROMOSOME TRANSMISSION FIDELITY FACTOR 8"/>
    <property type="match status" value="1"/>
</dbReference>
<evidence type="ECO:0000256" key="7">
    <source>
        <dbReference type="SAM" id="MobiDB-lite"/>
    </source>
</evidence>
<name>A0A9P9IJ86_9PLEO</name>
<evidence type="ECO:0000256" key="4">
    <source>
        <dbReference type="ARBA" id="ARBA00023242"/>
    </source>
</evidence>
<comment type="caution">
    <text evidence="8">The sequence shown here is derived from an EMBL/GenBank/DDBJ whole genome shotgun (WGS) entry which is preliminary data.</text>
</comment>
<keyword evidence="5" id="KW-0131">Cell cycle</keyword>
<dbReference type="AlphaFoldDB" id="A0A9P9IJ86"/>
<evidence type="ECO:0000256" key="3">
    <source>
        <dbReference type="ARBA" id="ARBA00023125"/>
    </source>
</evidence>
<dbReference type="GO" id="GO:0031390">
    <property type="term" value="C:Ctf18 RFC-like complex"/>
    <property type="evidence" value="ECO:0007669"/>
    <property type="project" value="InterPro"/>
</dbReference>
<evidence type="ECO:0000256" key="6">
    <source>
        <dbReference type="ARBA" id="ARBA00038447"/>
    </source>
</evidence>
<feature type="region of interest" description="Disordered" evidence="7">
    <location>
        <begin position="1"/>
        <end position="21"/>
    </location>
</feature>
<protein>
    <submittedName>
        <fullName evidence="8">Ctf8-domain-containing protein</fullName>
    </submittedName>
</protein>
<feature type="region of interest" description="Disordered" evidence="7">
    <location>
        <begin position="152"/>
        <end position="172"/>
    </location>
</feature>
<organism evidence="8 9">
    <name type="scientific">Dendryphion nanum</name>
    <dbReference type="NCBI Taxonomy" id="256645"/>
    <lineage>
        <taxon>Eukaryota</taxon>
        <taxon>Fungi</taxon>
        <taxon>Dikarya</taxon>
        <taxon>Ascomycota</taxon>
        <taxon>Pezizomycotina</taxon>
        <taxon>Dothideomycetes</taxon>
        <taxon>Pleosporomycetidae</taxon>
        <taxon>Pleosporales</taxon>
        <taxon>Torulaceae</taxon>
        <taxon>Dendryphion</taxon>
    </lineage>
</organism>
<dbReference type="EMBL" id="JAGMWT010000009">
    <property type="protein sequence ID" value="KAH7122252.1"/>
    <property type="molecule type" value="Genomic_DNA"/>
</dbReference>